<protein>
    <submittedName>
        <fullName evidence="1">Uncharacterized protein</fullName>
    </submittedName>
</protein>
<evidence type="ECO:0000313" key="1">
    <source>
        <dbReference type="EMBL" id="KAF2127432.1"/>
    </source>
</evidence>
<name>A0A6A6A628_9PLEO</name>
<evidence type="ECO:0000313" key="2">
    <source>
        <dbReference type="Proteomes" id="UP000799771"/>
    </source>
</evidence>
<gene>
    <name evidence="1" type="ORF">P153DRAFT_67372</name>
</gene>
<dbReference type="RefSeq" id="XP_033521821.1">
    <property type="nucleotide sequence ID" value="XM_033673329.1"/>
</dbReference>
<keyword evidence="2" id="KW-1185">Reference proteome</keyword>
<reference evidence="1" key="1">
    <citation type="journal article" date="2020" name="Stud. Mycol.">
        <title>101 Dothideomycetes genomes: a test case for predicting lifestyles and emergence of pathogens.</title>
        <authorList>
            <person name="Haridas S."/>
            <person name="Albert R."/>
            <person name="Binder M."/>
            <person name="Bloem J."/>
            <person name="Labutti K."/>
            <person name="Salamov A."/>
            <person name="Andreopoulos B."/>
            <person name="Baker S."/>
            <person name="Barry K."/>
            <person name="Bills G."/>
            <person name="Bluhm B."/>
            <person name="Cannon C."/>
            <person name="Castanera R."/>
            <person name="Culley D."/>
            <person name="Daum C."/>
            <person name="Ezra D."/>
            <person name="Gonzalez J."/>
            <person name="Henrissat B."/>
            <person name="Kuo A."/>
            <person name="Liang C."/>
            <person name="Lipzen A."/>
            <person name="Lutzoni F."/>
            <person name="Magnuson J."/>
            <person name="Mondo S."/>
            <person name="Nolan M."/>
            <person name="Ohm R."/>
            <person name="Pangilinan J."/>
            <person name="Park H.-J."/>
            <person name="Ramirez L."/>
            <person name="Alfaro M."/>
            <person name="Sun H."/>
            <person name="Tritt A."/>
            <person name="Yoshinaga Y."/>
            <person name="Zwiers L.-H."/>
            <person name="Turgeon B."/>
            <person name="Goodwin S."/>
            <person name="Spatafora J."/>
            <person name="Crous P."/>
            <person name="Grigoriev I."/>
        </authorList>
    </citation>
    <scope>NUCLEOTIDE SEQUENCE</scope>
    <source>
        <strain evidence="1">CBS 119687</strain>
    </source>
</reference>
<dbReference type="EMBL" id="ML977511">
    <property type="protein sequence ID" value="KAF2127432.1"/>
    <property type="molecule type" value="Genomic_DNA"/>
</dbReference>
<dbReference type="Proteomes" id="UP000799771">
    <property type="component" value="Unassembled WGS sequence"/>
</dbReference>
<organism evidence="1 2">
    <name type="scientific">Dothidotthia symphoricarpi CBS 119687</name>
    <dbReference type="NCBI Taxonomy" id="1392245"/>
    <lineage>
        <taxon>Eukaryota</taxon>
        <taxon>Fungi</taxon>
        <taxon>Dikarya</taxon>
        <taxon>Ascomycota</taxon>
        <taxon>Pezizomycotina</taxon>
        <taxon>Dothideomycetes</taxon>
        <taxon>Pleosporomycetidae</taxon>
        <taxon>Pleosporales</taxon>
        <taxon>Dothidotthiaceae</taxon>
        <taxon>Dothidotthia</taxon>
    </lineage>
</organism>
<dbReference type="GeneID" id="54413761"/>
<accession>A0A6A6A628</accession>
<dbReference type="OrthoDB" id="5302289at2759"/>
<dbReference type="AlphaFoldDB" id="A0A6A6A628"/>
<proteinExistence type="predicted"/>
<sequence>MGVNAERIAGHSNLSLAQAVYIAQNSDGGIDQQLARFLEKRLAQVWSKLNAQPNSYMLPSDEFALINYYRQRFGDSEVLKSATKRFWDNHTGTQ</sequence>